<protein>
    <submittedName>
        <fullName evidence="1">Uncharacterized protein</fullName>
    </submittedName>
</protein>
<evidence type="ECO:0000313" key="2">
    <source>
        <dbReference type="Proteomes" id="UP000034883"/>
    </source>
</evidence>
<accession>A0A0F6WA90</accession>
<keyword evidence="2" id="KW-1185">Reference proteome</keyword>
<dbReference type="Proteomes" id="UP000034883">
    <property type="component" value="Chromosome"/>
</dbReference>
<dbReference type="KEGG" id="samy:DB32_008476"/>
<name>A0A0F6WA90_9BACT</name>
<dbReference type="EMBL" id="CP011125">
    <property type="protein sequence ID" value="AKF11327.1"/>
    <property type="molecule type" value="Genomic_DNA"/>
</dbReference>
<reference evidence="1 2" key="1">
    <citation type="submission" date="2015-03" db="EMBL/GenBank/DDBJ databases">
        <title>Genome assembly of Sandaracinus amylolyticus DSM 53668.</title>
        <authorList>
            <person name="Sharma G."/>
            <person name="Subramanian S."/>
        </authorList>
    </citation>
    <scope>NUCLEOTIDE SEQUENCE [LARGE SCALE GENOMIC DNA]</scope>
    <source>
        <strain evidence="1 2">DSM 53668</strain>
    </source>
</reference>
<dbReference type="AlphaFoldDB" id="A0A0F6WA90"/>
<proteinExistence type="predicted"/>
<organism evidence="1 2">
    <name type="scientific">Sandaracinus amylolyticus</name>
    <dbReference type="NCBI Taxonomy" id="927083"/>
    <lineage>
        <taxon>Bacteria</taxon>
        <taxon>Pseudomonadati</taxon>
        <taxon>Myxococcota</taxon>
        <taxon>Polyangia</taxon>
        <taxon>Polyangiales</taxon>
        <taxon>Sandaracinaceae</taxon>
        <taxon>Sandaracinus</taxon>
    </lineage>
</organism>
<evidence type="ECO:0000313" key="1">
    <source>
        <dbReference type="EMBL" id="AKF11327.1"/>
    </source>
</evidence>
<dbReference type="STRING" id="927083.DB32_008476"/>
<gene>
    <name evidence="1" type="ORF">DB32_008476</name>
</gene>
<sequence length="207" mass="23838">MIGYWRSVNERDSSLPDPRDFIDPEWDGAERDVVVDYLRQGRRMAAFHGFSRCRLCGSTNGSQELTDFTYVWPEGYAHYVAEHGVKPPEEFVEHVRNELVRLGTIEPDLDWWREQRGPSKARHWLRYRVEIGPCDVRATNIIQQIAGGVLGWDRAERIYTELARKGSARITLSDRRLADDVRERLTGARVACTIVEERVPAPDTLLG</sequence>